<dbReference type="SMART" id="SM00174">
    <property type="entry name" value="RHO"/>
    <property type="match status" value="1"/>
</dbReference>
<dbReference type="InterPro" id="IPR005225">
    <property type="entry name" value="Small_GTP-bd"/>
</dbReference>
<evidence type="ECO:0000256" key="2">
    <source>
        <dbReference type="ARBA" id="ARBA00023134"/>
    </source>
</evidence>
<name>A0A1L8EH05_HAEIR</name>
<dbReference type="GO" id="GO:0035099">
    <property type="term" value="P:hemocyte migration"/>
    <property type="evidence" value="ECO:0007669"/>
    <property type="project" value="UniProtKB-ARBA"/>
</dbReference>
<dbReference type="InterPro" id="IPR027417">
    <property type="entry name" value="P-loop_NTPase"/>
</dbReference>
<dbReference type="CDD" id="cd00157">
    <property type="entry name" value="Rho"/>
    <property type="match status" value="1"/>
</dbReference>
<dbReference type="GO" id="GO:0022412">
    <property type="term" value="P:cellular process involved in reproduction in multicellular organism"/>
    <property type="evidence" value="ECO:0007669"/>
    <property type="project" value="UniProtKB-ARBA"/>
</dbReference>
<dbReference type="InterPro" id="IPR003578">
    <property type="entry name" value="Small_GTPase_Rho"/>
</dbReference>
<evidence type="ECO:0000313" key="3">
    <source>
        <dbReference type="EMBL" id="JAV17889.1"/>
    </source>
</evidence>
<dbReference type="GO" id="GO:0005525">
    <property type="term" value="F:GTP binding"/>
    <property type="evidence" value="ECO:0007669"/>
    <property type="project" value="UniProtKB-KW"/>
</dbReference>
<dbReference type="SUPFAM" id="SSF52540">
    <property type="entry name" value="P-loop containing nucleoside triphosphate hydrolases"/>
    <property type="match status" value="1"/>
</dbReference>
<dbReference type="GO" id="GO:0060429">
    <property type="term" value="P:epithelium development"/>
    <property type="evidence" value="ECO:0007669"/>
    <property type="project" value="UniProtKB-ARBA"/>
</dbReference>
<dbReference type="NCBIfam" id="TIGR00231">
    <property type="entry name" value="small_GTP"/>
    <property type="match status" value="1"/>
</dbReference>
<dbReference type="GO" id="GO:0003924">
    <property type="term" value="F:GTPase activity"/>
    <property type="evidence" value="ECO:0007669"/>
    <property type="project" value="InterPro"/>
</dbReference>
<keyword evidence="2" id="KW-0342">GTP-binding</keyword>
<dbReference type="AlphaFoldDB" id="A0A1L8EH05"/>
<dbReference type="PROSITE" id="PS51419">
    <property type="entry name" value="RAB"/>
    <property type="match status" value="1"/>
</dbReference>
<reference evidence="3" key="1">
    <citation type="submission" date="2017-01" db="EMBL/GenBank/DDBJ databases">
        <title>An insight into the sialome and mialome of the horn fly, Haematobia irritans.</title>
        <authorList>
            <person name="Breijo M."/>
            <person name="Boiani M."/>
            <person name="Ures X."/>
            <person name="Rocha S."/>
            <person name="Sequeira M."/>
            <person name="Ribeiro J.M."/>
        </authorList>
    </citation>
    <scope>NUCLEOTIDE SEQUENCE</scope>
</reference>
<keyword evidence="1" id="KW-0547">Nucleotide-binding</keyword>
<dbReference type="PROSITE" id="PS51420">
    <property type="entry name" value="RHO"/>
    <property type="match status" value="1"/>
</dbReference>
<dbReference type="SMART" id="SM00173">
    <property type="entry name" value="RAS"/>
    <property type="match status" value="1"/>
</dbReference>
<organism evidence="3">
    <name type="scientific">Haematobia irritans</name>
    <name type="common">Horn fly</name>
    <name type="synonym">Conops irritans</name>
    <dbReference type="NCBI Taxonomy" id="7368"/>
    <lineage>
        <taxon>Eukaryota</taxon>
        <taxon>Metazoa</taxon>
        <taxon>Ecdysozoa</taxon>
        <taxon>Arthropoda</taxon>
        <taxon>Hexapoda</taxon>
        <taxon>Insecta</taxon>
        <taxon>Pterygota</taxon>
        <taxon>Neoptera</taxon>
        <taxon>Endopterygota</taxon>
        <taxon>Diptera</taxon>
        <taxon>Brachycera</taxon>
        <taxon>Muscomorpha</taxon>
        <taxon>Muscoidea</taxon>
        <taxon>Muscidae</taxon>
        <taxon>Haematobia</taxon>
    </lineage>
</organism>
<evidence type="ECO:0000256" key="1">
    <source>
        <dbReference type="ARBA" id="ARBA00022741"/>
    </source>
</evidence>
<sequence length="183" mass="20814">MLPIKCVTLGDGCAGKTSILRFYTDKYLLEEYPPTIYEEYLTECAGVDGVKLPLLLCDTAGLNTKPFDYGDTDIFLLCFSVEETNALENLKRRWLPEIRHYCPNVPVIVIATKIDLREHTRIQCITRDQGLALAKEVNALEYMECSTHNGMGIQEIFEFVASYTTKQRSNRDKNASHTKCCLM</sequence>
<dbReference type="Pfam" id="PF00071">
    <property type="entry name" value="Ras"/>
    <property type="match status" value="1"/>
</dbReference>
<dbReference type="GO" id="GO:0001667">
    <property type="term" value="P:ameboidal-type cell migration"/>
    <property type="evidence" value="ECO:0007669"/>
    <property type="project" value="UniProtKB-ARBA"/>
</dbReference>
<dbReference type="GO" id="GO:0003006">
    <property type="term" value="P:developmental process involved in reproduction"/>
    <property type="evidence" value="ECO:0007669"/>
    <property type="project" value="UniProtKB-ARBA"/>
</dbReference>
<dbReference type="GO" id="GO:0035006">
    <property type="term" value="P:melanization defense response"/>
    <property type="evidence" value="ECO:0007669"/>
    <property type="project" value="UniProtKB-ARBA"/>
</dbReference>
<dbReference type="Gene3D" id="3.40.50.300">
    <property type="entry name" value="P-loop containing nucleotide triphosphate hydrolases"/>
    <property type="match status" value="1"/>
</dbReference>
<dbReference type="PRINTS" id="PR00449">
    <property type="entry name" value="RASTRNSFRMNG"/>
</dbReference>
<protein>
    <submittedName>
        <fullName evidence="3">Putative rho</fullName>
    </submittedName>
</protein>
<dbReference type="EMBL" id="GFDG01000910">
    <property type="protein sequence ID" value="JAV17889.1"/>
    <property type="molecule type" value="Transcribed_RNA"/>
</dbReference>
<dbReference type="SMART" id="SM00175">
    <property type="entry name" value="RAB"/>
    <property type="match status" value="1"/>
</dbReference>
<dbReference type="PANTHER" id="PTHR24072">
    <property type="entry name" value="RHO FAMILY GTPASE"/>
    <property type="match status" value="1"/>
</dbReference>
<dbReference type="InterPro" id="IPR001806">
    <property type="entry name" value="Small_GTPase"/>
</dbReference>
<dbReference type="GO" id="GO:0007264">
    <property type="term" value="P:small GTPase-mediated signal transduction"/>
    <property type="evidence" value="ECO:0007669"/>
    <property type="project" value="InterPro"/>
</dbReference>
<accession>A0A1L8EH05</accession>
<proteinExistence type="predicted"/>